<sequence>MGDLFGGNSGKDLKAQQEANQRKQLADLARQQAEVDQSVSSKAGRNTGSKLLSFLSGSGVDTLGGA</sequence>
<dbReference type="EMBL" id="VHLG01000001">
    <property type="protein sequence ID" value="TPW33235.1"/>
    <property type="molecule type" value="Genomic_DNA"/>
</dbReference>
<keyword evidence="3" id="KW-1185">Reference proteome</keyword>
<gene>
    <name evidence="2" type="ORF">FJU08_01330</name>
</gene>
<evidence type="ECO:0000256" key="1">
    <source>
        <dbReference type="SAM" id="MobiDB-lite"/>
    </source>
</evidence>
<protein>
    <submittedName>
        <fullName evidence="2">Uncharacterized protein</fullName>
    </submittedName>
</protein>
<proteinExistence type="predicted"/>
<evidence type="ECO:0000313" key="3">
    <source>
        <dbReference type="Proteomes" id="UP000318801"/>
    </source>
</evidence>
<feature type="region of interest" description="Disordered" evidence="1">
    <location>
        <begin position="1"/>
        <end position="66"/>
    </location>
</feature>
<organism evidence="2 3">
    <name type="scientific">Martelella alba</name>
    <dbReference type="NCBI Taxonomy" id="2590451"/>
    <lineage>
        <taxon>Bacteria</taxon>
        <taxon>Pseudomonadati</taxon>
        <taxon>Pseudomonadota</taxon>
        <taxon>Alphaproteobacteria</taxon>
        <taxon>Hyphomicrobiales</taxon>
        <taxon>Aurantimonadaceae</taxon>
        <taxon>Martelella</taxon>
    </lineage>
</organism>
<reference evidence="2 3" key="1">
    <citation type="submission" date="2019-06" db="EMBL/GenBank/DDBJ databases">
        <authorList>
            <person name="Li M."/>
        </authorList>
    </citation>
    <scope>NUCLEOTIDE SEQUENCE [LARGE SCALE GENOMIC DNA]</scope>
    <source>
        <strain evidence="2 3">BGMRC2036</strain>
    </source>
</reference>
<accession>A0A506UIT2</accession>
<dbReference type="RefSeq" id="WP_141147173.1">
    <property type="nucleotide sequence ID" value="NZ_VHLG01000001.1"/>
</dbReference>
<feature type="compositionally biased region" description="Polar residues" evidence="1">
    <location>
        <begin position="34"/>
        <end position="47"/>
    </location>
</feature>
<name>A0A506UIT2_9HYPH</name>
<dbReference type="AlphaFoldDB" id="A0A506UIT2"/>
<comment type="caution">
    <text evidence="2">The sequence shown here is derived from an EMBL/GenBank/DDBJ whole genome shotgun (WGS) entry which is preliminary data.</text>
</comment>
<evidence type="ECO:0000313" key="2">
    <source>
        <dbReference type="EMBL" id="TPW33235.1"/>
    </source>
</evidence>
<feature type="compositionally biased region" description="Basic and acidic residues" evidence="1">
    <location>
        <begin position="11"/>
        <end position="25"/>
    </location>
</feature>
<dbReference type="Proteomes" id="UP000318801">
    <property type="component" value="Unassembled WGS sequence"/>
</dbReference>
<dbReference type="OrthoDB" id="9904502at2"/>
<feature type="compositionally biased region" description="Low complexity" evidence="1">
    <location>
        <begin position="48"/>
        <end position="59"/>
    </location>
</feature>